<dbReference type="AlphaFoldDB" id="A0A0V1LC63"/>
<sequence>MYVVRKNIDNEKAFAPVDTFVNANRHALDVDLSKHILHKWSHQKIYKKNNCKIKLYLSNTYEQFSLPKELASNLINRKLCFFVHLKHVPK</sequence>
<comment type="caution">
    <text evidence="1">The sequence shown here is derived from an EMBL/GenBank/DDBJ whole genome shotgun (WGS) entry which is preliminary data.</text>
</comment>
<reference evidence="1 2" key="1">
    <citation type="submission" date="2015-05" db="EMBL/GenBank/DDBJ databases">
        <title>Evolution of Trichinella species and genotypes.</title>
        <authorList>
            <person name="Korhonen P.K."/>
            <person name="Edoardo P."/>
            <person name="Giuseppe L.R."/>
            <person name="Gasser R.B."/>
        </authorList>
    </citation>
    <scope>NUCLEOTIDE SEQUENCE [LARGE SCALE GENOMIC DNA]</scope>
    <source>
        <strain evidence="1">ISS10</strain>
    </source>
</reference>
<name>A0A0V1LC63_9BILA</name>
<dbReference type="Proteomes" id="UP000054721">
    <property type="component" value="Unassembled WGS sequence"/>
</dbReference>
<accession>A0A0V1LC63</accession>
<evidence type="ECO:0000313" key="1">
    <source>
        <dbReference type="EMBL" id="KRZ57088.1"/>
    </source>
</evidence>
<proteinExistence type="predicted"/>
<evidence type="ECO:0000313" key="2">
    <source>
        <dbReference type="Proteomes" id="UP000054721"/>
    </source>
</evidence>
<protein>
    <submittedName>
        <fullName evidence="1">Uncharacterized protein</fullName>
    </submittedName>
</protein>
<gene>
    <name evidence="1" type="ORF">T02_14885</name>
</gene>
<dbReference type="EMBL" id="JYDW01000081">
    <property type="protein sequence ID" value="KRZ57088.1"/>
    <property type="molecule type" value="Genomic_DNA"/>
</dbReference>
<keyword evidence="2" id="KW-1185">Reference proteome</keyword>
<organism evidence="1 2">
    <name type="scientific">Trichinella nativa</name>
    <dbReference type="NCBI Taxonomy" id="6335"/>
    <lineage>
        <taxon>Eukaryota</taxon>
        <taxon>Metazoa</taxon>
        <taxon>Ecdysozoa</taxon>
        <taxon>Nematoda</taxon>
        <taxon>Enoplea</taxon>
        <taxon>Dorylaimia</taxon>
        <taxon>Trichinellida</taxon>
        <taxon>Trichinellidae</taxon>
        <taxon>Trichinella</taxon>
    </lineage>
</organism>